<dbReference type="AlphaFoldDB" id="A0AA35T0U3"/>
<dbReference type="Proteomes" id="UP001174909">
    <property type="component" value="Unassembled WGS sequence"/>
</dbReference>
<sequence length="48" mass="5314">MCHDLNCGTTANANFRDDPSDDNSGKVGLSNLRACRVVRLHAAREKQR</sequence>
<feature type="region of interest" description="Disordered" evidence="1">
    <location>
        <begin position="1"/>
        <end position="27"/>
    </location>
</feature>
<organism evidence="2 3">
    <name type="scientific">Geodia barretti</name>
    <name type="common">Barrett's horny sponge</name>
    <dbReference type="NCBI Taxonomy" id="519541"/>
    <lineage>
        <taxon>Eukaryota</taxon>
        <taxon>Metazoa</taxon>
        <taxon>Porifera</taxon>
        <taxon>Demospongiae</taxon>
        <taxon>Heteroscleromorpha</taxon>
        <taxon>Tetractinellida</taxon>
        <taxon>Astrophorina</taxon>
        <taxon>Geodiidae</taxon>
        <taxon>Geodia</taxon>
    </lineage>
</organism>
<proteinExistence type="predicted"/>
<accession>A0AA35T0U3</accession>
<gene>
    <name evidence="2" type="ORF">GBAR_LOCUS22113</name>
</gene>
<comment type="caution">
    <text evidence="2">The sequence shown here is derived from an EMBL/GenBank/DDBJ whole genome shotgun (WGS) entry which is preliminary data.</text>
</comment>
<dbReference type="EMBL" id="CASHTH010003054">
    <property type="protein sequence ID" value="CAI8039680.1"/>
    <property type="molecule type" value="Genomic_DNA"/>
</dbReference>
<reference evidence="2" key="1">
    <citation type="submission" date="2023-03" db="EMBL/GenBank/DDBJ databases">
        <authorList>
            <person name="Steffen K."/>
            <person name="Cardenas P."/>
        </authorList>
    </citation>
    <scope>NUCLEOTIDE SEQUENCE</scope>
</reference>
<name>A0AA35T0U3_GEOBA</name>
<evidence type="ECO:0000256" key="1">
    <source>
        <dbReference type="SAM" id="MobiDB-lite"/>
    </source>
</evidence>
<protein>
    <submittedName>
        <fullName evidence="2">Uncharacterized protein</fullName>
    </submittedName>
</protein>
<keyword evidence="3" id="KW-1185">Reference proteome</keyword>
<evidence type="ECO:0000313" key="3">
    <source>
        <dbReference type="Proteomes" id="UP001174909"/>
    </source>
</evidence>
<evidence type="ECO:0000313" key="2">
    <source>
        <dbReference type="EMBL" id="CAI8039680.1"/>
    </source>
</evidence>